<sequence>MMTSTELAGRLSELAEKFSVTGASAALWHDGVLVRAQTGTASVVTGAPVRADTLFAAGSITKVFTSSLVMTLVDEGLLDLDAPVRAYLPDFTSATPERSDAITVRMLFTHSSGLAANHLPDLPPGDDVLERLMGDLATLPVTGVPGERWCYSNAGMGTLGRLVEVITGERYDAALRSRVLEPLGLNATPDAEELLLRSTAVGHVVDPVAGTTSPVARLRLGPENGPAGSRLWLDADALIRFGRTHLDGTAPDGRRILSPEALELMRTPQFDDYWGCLPLYVNWGLGWAIVQEAPERVIGHAGANNGMHSNLVVLPERKAVLAVLTNSQTGGQLVSALCADLLGELFGVRVPEPVRAPESAVEVVPEPFAGRYASPDGEVVVDVRDGRLHLELNRTPALVAWERLMGSPGEGGQALPLVCVDAERRRFVLELGSPGAVAAVQFLAPGPDGRPTLVRAGTLYERIA</sequence>
<dbReference type="InterPro" id="IPR050789">
    <property type="entry name" value="Diverse_Enzym_Activities"/>
</dbReference>
<feature type="domain" description="Beta-lactamase-related" evidence="1">
    <location>
        <begin position="13"/>
        <end position="331"/>
    </location>
</feature>
<dbReference type="Gene3D" id="3.40.710.10">
    <property type="entry name" value="DD-peptidase/beta-lactamase superfamily"/>
    <property type="match status" value="1"/>
</dbReference>
<dbReference type="RefSeq" id="WP_177230121.1">
    <property type="nucleotide sequence ID" value="NZ_FOFV01000022.1"/>
</dbReference>
<dbReference type="SUPFAM" id="SSF56601">
    <property type="entry name" value="beta-lactamase/transpeptidase-like"/>
    <property type="match status" value="1"/>
</dbReference>
<dbReference type="STRING" id="65499.SAMN04488000_12218"/>
<gene>
    <name evidence="2" type="ORF">SAMN04488000_12218</name>
</gene>
<dbReference type="InterPro" id="IPR001466">
    <property type="entry name" value="Beta-lactam-related"/>
</dbReference>
<evidence type="ECO:0000313" key="3">
    <source>
        <dbReference type="Proteomes" id="UP000199503"/>
    </source>
</evidence>
<evidence type="ECO:0000259" key="1">
    <source>
        <dbReference type="Pfam" id="PF00144"/>
    </source>
</evidence>
<reference evidence="3" key="1">
    <citation type="submission" date="2016-10" db="EMBL/GenBank/DDBJ databases">
        <authorList>
            <person name="Varghese N."/>
            <person name="Submissions S."/>
        </authorList>
    </citation>
    <scope>NUCLEOTIDE SEQUENCE [LARGE SCALE GENOMIC DNA]</scope>
    <source>
        <strain evidence="3">DSM 44437</strain>
    </source>
</reference>
<keyword evidence="3" id="KW-1185">Reference proteome</keyword>
<name>A0A1H9WEL0_9PSEU</name>
<dbReference type="PANTHER" id="PTHR43283:SF3">
    <property type="entry name" value="BETA-LACTAMASE FAMILY PROTEIN (AFU_ORTHOLOGUE AFUA_5G07500)"/>
    <property type="match status" value="1"/>
</dbReference>
<dbReference type="InterPro" id="IPR012338">
    <property type="entry name" value="Beta-lactam/transpept-like"/>
</dbReference>
<organism evidence="2 3">
    <name type="scientific">Lentzea albida</name>
    <dbReference type="NCBI Taxonomy" id="65499"/>
    <lineage>
        <taxon>Bacteria</taxon>
        <taxon>Bacillati</taxon>
        <taxon>Actinomycetota</taxon>
        <taxon>Actinomycetes</taxon>
        <taxon>Pseudonocardiales</taxon>
        <taxon>Pseudonocardiaceae</taxon>
        <taxon>Lentzea</taxon>
    </lineage>
</organism>
<dbReference type="Pfam" id="PF00144">
    <property type="entry name" value="Beta-lactamase"/>
    <property type="match status" value="1"/>
</dbReference>
<dbReference type="PANTHER" id="PTHR43283">
    <property type="entry name" value="BETA-LACTAMASE-RELATED"/>
    <property type="match status" value="1"/>
</dbReference>
<dbReference type="Proteomes" id="UP000199503">
    <property type="component" value="Unassembled WGS sequence"/>
</dbReference>
<dbReference type="EMBL" id="FOFV01000022">
    <property type="protein sequence ID" value="SES32264.1"/>
    <property type="molecule type" value="Genomic_DNA"/>
</dbReference>
<accession>A0A1H9WEL0</accession>
<dbReference type="AlphaFoldDB" id="A0A1H9WEL0"/>
<proteinExistence type="predicted"/>
<protein>
    <submittedName>
        <fullName evidence="2">CubicO group peptidase, beta-lactamase class C family</fullName>
    </submittedName>
</protein>
<evidence type="ECO:0000313" key="2">
    <source>
        <dbReference type="EMBL" id="SES32264.1"/>
    </source>
</evidence>